<dbReference type="OrthoDB" id="213867at2"/>
<keyword evidence="2" id="KW-1185">Reference proteome</keyword>
<dbReference type="RefSeq" id="WP_146518289.1">
    <property type="nucleotide sequence ID" value="NZ_CP151726.1"/>
</dbReference>
<protein>
    <submittedName>
        <fullName evidence="1">Uncharacterized protein</fullName>
    </submittedName>
</protein>
<comment type="caution">
    <text evidence="1">The sequence shown here is derived from an EMBL/GenBank/DDBJ whole genome shotgun (WGS) entry which is preliminary data.</text>
</comment>
<dbReference type="AlphaFoldDB" id="A0A5C6BCK3"/>
<evidence type="ECO:0000313" key="2">
    <source>
        <dbReference type="Proteomes" id="UP000320176"/>
    </source>
</evidence>
<dbReference type="Proteomes" id="UP000320176">
    <property type="component" value="Unassembled WGS sequence"/>
</dbReference>
<evidence type="ECO:0000313" key="1">
    <source>
        <dbReference type="EMBL" id="TWU08204.1"/>
    </source>
</evidence>
<proteinExistence type="predicted"/>
<organism evidence="1 2">
    <name type="scientific">Stieleria varia</name>
    <dbReference type="NCBI Taxonomy" id="2528005"/>
    <lineage>
        <taxon>Bacteria</taxon>
        <taxon>Pseudomonadati</taxon>
        <taxon>Planctomycetota</taxon>
        <taxon>Planctomycetia</taxon>
        <taxon>Pirellulales</taxon>
        <taxon>Pirellulaceae</taxon>
        <taxon>Stieleria</taxon>
    </lineage>
</organism>
<name>A0A5C6BCK3_9BACT</name>
<reference evidence="1 2" key="1">
    <citation type="submission" date="2019-02" db="EMBL/GenBank/DDBJ databases">
        <title>Deep-cultivation of Planctomycetes and their phenomic and genomic characterization uncovers novel biology.</title>
        <authorList>
            <person name="Wiegand S."/>
            <person name="Jogler M."/>
            <person name="Boedeker C."/>
            <person name="Pinto D."/>
            <person name="Vollmers J."/>
            <person name="Rivas-Marin E."/>
            <person name="Kohn T."/>
            <person name="Peeters S.H."/>
            <person name="Heuer A."/>
            <person name="Rast P."/>
            <person name="Oberbeckmann S."/>
            <person name="Bunk B."/>
            <person name="Jeske O."/>
            <person name="Meyerdierks A."/>
            <person name="Storesund J.E."/>
            <person name="Kallscheuer N."/>
            <person name="Luecker S."/>
            <person name="Lage O.M."/>
            <person name="Pohl T."/>
            <person name="Merkel B.J."/>
            <person name="Hornburger P."/>
            <person name="Mueller R.-W."/>
            <person name="Bruemmer F."/>
            <person name="Labrenz M."/>
            <person name="Spormann A.M."/>
            <person name="Op Den Camp H."/>
            <person name="Overmann J."/>
            <person name="Amann R."/>
            <person name="Jetten M.S.M."/>
            <person name="Mascher T."/>
            <person name="Medema M.H."/>
            <person name="Devos D.P."/>
            <person name="Kaster A.-K."/>
            <person name="Ovreas L."/>
            <person name="Rohde M."/>
            <person name="Galperin M.Y."/>
            <person name="Jogler C."/>
        </authorList>
    </citation>
    <scope>NUCLEOTIDE SEQUENCE [LARGE SCALE GENOMIC DNA]</scope>
    <source>
        <strain evidence="1 2">Pla52n</strain>
    </source>
</reference>
<dbReference type="EMBL" id="SJPN01000001">
    <property type="protein sequence ID" value="TWU08204.1"/>
    <property type="molecule type" value="Genomic_DNA"/>
</dbReference>
<accession>A0A5C6BCK3</accession>
<sequence>MARKMILGIHAALIVAVLLILLIERVPTPAHAMTAHGTDRKSIATVPLDSGMEAVVTLDHVTGDMTGYVLNRVNGQFFIRYRYNVSKDFPSHQGAYLMAVGHADFRGFKSNDRIANGVIYVTEETSGRVCAYAIPWNPLFATSSATERELTFIPLDHAQTRFTELR</sequence>
<gene>
    <name evidence="1" type="ORF">Pla52n_07860</name>
</gene>